<dbReference type="Proteomes" id="UP000653904">
    <property type="component" value="Unassembled WGS sequence"/>
</dbReference>
<evidence type="ECO:0000313" key="3">
    <source>
        <dbReference type="EMBL" id="MBC5656062.1"/>
    </source>
</evidence>
<feature type="domain" description="Acyltransferase 3" evidence="2">
    <location>
        <begin position="17"/>
        <end position="114"/>
    </location>
</feature>
<keyword evidence="1" id="KW-0472">Membrane</keyword>
<dbReference type="AlphaFoldDB" id="A0AAW3X0Q7"/>
<keyword evidence="3" id="KW-0012">Acyltransferase</keyword>
<sequence>MVEKVDVYSDKSNGSKIYAFDYLRVIALVMILYDHLGGFYNPNWIVKKIIDFFFVVPLDIIQDFGAFGVSLFFLLSGFLFTYNGNYKNEAKKTFKKTMKTYVGCLMAFFYFIFYKD</sequence>
<proteinExistence type="predicted"/>
<evidence type="ECO:0000313" key="4">
    <source>
        <dbReference type="Proteomes" id="UP000653904"/>
    </source>
</evidence>
<name>A0AAW3X0Q7_9CLOT</name>
<dbReference type="EMBL" id="JACOOW010000004">
    <property type="protein sequence ID" value="MBC5656062.1"/>
    <property type="molecule type" value="Genomic_DNA"/>
</dbReference>
<accession>A0AAW3X0Q7</accession>
<comment type="caution">
    <text evidence="3">The sequence shown here is derived from an EMBL/GenBank/DDBJ whole genome shotgun (WGS) entry which is preliminary data.</text>
</comment>
<evidence type="ECO:0000259" key="2">
    <source>
        <dbReference type="Pfam" id="PF01757"/>
    </source>
</evidence>
<feature type="transmembrane region" description="Helical" evidence="1">
    <location>
        <begin position="21"/>
        <end position="40"/>
    </location>
</feature>
<keyword evidence="1" id="KW-0812">Transmembrane</keyword>
<protein>
    <submittedName>
        <fullName evidence="3">Acyltransferase family protein</fullName>
    </submittedName>
</protein>
<gene>
    <name evidence="3" type="ORF">H8S19_03075</name>
</gene>
<dbReference type="InterPro" id="IPR002656">
    <property type="entry name" value="Acyl_transf_3_dom"/>
</dbReference>
<organism evidence="3 4">
    <name type="scientific">Clostridium segne</name>
    <dbReference type="NCBI Taxonomy" id="2763038"/>
    <lineage>
        <taxon>Bacteria</taxon>
        <taxon>Bacillati</taxon>
        <taxon>Bacillota</taxon>
        <taxon>Clostridia</taxon>
        <taxon>Eubacteriales</taxon>
        <taxon>Clostridiaceae</taxon>
        <taxon>Clostridium</taxon>
    </lineage>
</organism>
<dbReference type="GO" id="GO:0016747">
    <property type="term" value="F:acyltransferase activity, transferring groups other than amino-acyl groups"/>
    <property type="evidence" value="ECO:0007669"/>
    <property type="project" value="InterPro"/>
</dbReference>
<keyword evidence="1" id="KW-1133">Transmembrane helix</keyword>
<dbReference type="Pfam" id="PF01757">
    <property type="entry name" value="Acyl_transf_3"/>
    <property type="match status" value="1"/>
</dbReference>
<keyword evidence="3" id="KW-0808">Transferase</keyword>
<reference evidence="3 4" key="1">
    <citation type="submission" date="2020-08" db="EMBL/GenBank/DDBJ databases">
        <title>Genome public.</title>
        <authorList>
            <person name="Liu C."/>
            <person name="Sun Q."/>
        </authorList>
    </citation>
    <scope>NUCLEOTIDE SEQUENCE [LARGE SCALE GENOMIC DNA]</scope>
    <source>
        <strain evidence="3 4">BX14</strain>
    </source>
</reference>
<evidence type="ECO:0000256" key="1">
    <source>
        <dbReference type="SAM" id="Phobius"/>
    </source>
</evidence>
<feature type="transmembrane region" description="Helical" evidence="1">
    <location>
        <begin position="60"/>
        <end position="82"/>
    </location>
</feature>
<feature type="transmembrane region" description="Helical" evidence="1">
    <location>
        <begin position="98"/>
        <end position="114"/>
    </location>
</feature>
<keyword evidence="4" id="KW-1185">Reference proteome</keyword>